<proteinExistence type="predicted"/>
<sequence length="508" mass="56855">MAEFDTGTDIVYRYQMARYQEVESRRETTETTAAATTDRHGMQDSAPVASETAAVVRPQENVAAVVDAAQTVREDSDAGNDDTVAGDAEEDVDDPDTILSVDLSASNIAEERRTLTSEAHDGDDPEEVAFDIAERLYDILRHPMMPSSEEANIVARRVMRQTLKRISVRLIEYINKANPPRKTGLVKSTRAAINQEGDDDEYQEYTCFDELRTIIGETVIETFWYECNFGEDSESGFSRHYVTDETKTELAMMDKGLKTVILEMTRQISEIQRVPKPTSGGAQLTEDSQIGSRRSFKDRSSIEGDSSAKERKSTGLKSSGDKWEPTEELMCWELFWDTNGKATNRKRAVTVPMREIAFNGWSAKNTKKRTIRQWCAMEQHMNQLIKKDKKTHQEMRDVVGEAIADDISETAKALIDSLDVATSADKAGKSSDSGIDMNQIDLRIHSTSPVSTKRKRRTAEENDAAADDEAQGDAEKEEDMPEPAAKRTKADILVEHGKRSHDTAGWQT</sequence>
<feature type="region of interest" description="Disordered" evidence="1">
    <location>
        <begin position="71"/>
        <end position="94"/>
    </location>
</feature>
<feature type="compositionally biased region" description="Basic and acidic residues" evidence="1">
    <location>
        <begin position="484"/>
        <end position="502"/>
    </location>
</feature>
<dbReference type="Proteomes" id="UP001274830">
    <property type="component" value="Unassembled WGS sequence"/>
</dbReference>
<reference evidence="2" key="1">
    <citation type="submission" date="2023-07" db="EMBL/GenBank/DDBJ databases">
        <title>Black Yeasts Isolated from many extreme environments.</title>
        <authorList>
            <person name="Coleine C."/>
            <person name="Stajich J.E."/>
            <person name="Selbmann L."/>
        </authorList>
    </citation>
    <scope>NUCLEOTIDE SEQUENCE</scope>
    <source>
        <strain evidence="2">CCFEE 5485</strain>
    </source>
</reference>
<dbReference type="AlphaFoldDB" id="A0AAE0WK90"/>
<feature type="compositionally biased region" description="Polar residues" evidence="1">
    <location>
        <begin position="280"/>
        <end position="292"/>
    </location>
</feature>
<feature type="compositionally biased region" description="Basic and acidic residues" evidence="1">
    <location>
        <begin position="295"/>
        <end position="322"/>
    </location>
</feature>
<evidence type="ECO:0000313" key="3">
    <source>
        <dbReference type="Proteomes" id="UP001274830"/>
    </source>
</evidence>
<dbReference type="EMBL" id="JAUTXT010000026">
    <property type="protein sequence ID" value="KAK3673233.1"/>
    <property type="molecule type" value="Genomic_DNA"/>
</dbReference>
<feature type="compositionally biased region" description="Acidic residues" evidence="1">
    <location>
        <begin position="461"/>
        <end position="481"/>
    </location>
</feature>
<comment type="caution">
    <text evidence="2">The sequence shown here is derived from an EMBL/GenBank/DDBJ whole genome shotgun (WGS) entry which is preliminary data.</text>
</comment>
<protein>
    <submittedName>
        <fullName evidence="2">Uncharacterized protein</fullName>
    </submittedName>
</protein>
<accession>A0AAE0WK90</accession>
<gene>
    <name evidence="2" type="ORF">LTR78_006778</name>
</gene>
<feature type="region of interest" description="Disordered" evidence="1">
    <location>
        <begin position="272"/>
        <end position="322"/>
    </location>
</feature>
<keyword evidence="3" id="KW-1185">Reference proteome</keyword>
<name>A0AAE0WK90_9PEZI</name>
<organism evidence="2 3">
    <name type="scientific">Recurvomyces mirabilis</name>
    <dbReference type="NCBI Taxonomy" id="574656"/>
    <lineage>
        <taxon>Eukaryota</taxon>
        <taxon>Fungi</taxon>
        <taxon>Dikarya</taxon>
        <taxon>Ascomycota</taxon>
        <taxon>Pezizomycotina</taxon>
        <taxon>Dothideomycetes</taxon>
        <taxon>Dothideomycetidae</taxon>
        <taxon>Mycosphaerellales</taxon>
        <taxon>Teratosphaeriaceae</taxon>
        <taxon>Recurvomyces</taxon>
    </lineage>
</organism>
<feature type="region of interest" description="Disordered" evidence="1">
    <location>
        <begin position="422"/>
        <end position="508"/>
    </location>
</feature>
<evidence type="ECO:0000313" key="2">
    <source>
        <dbReference type="EMBL" id="KAK3673233.1"/>
    </source>
</evidence>
<feature type="region of interest" description="Disordered" evidence="1">
    <location>
        <begin position="23"/>
        <end position="44"/>
    </location>
</feature>
<evidence type="ECO:0000256" key="1">
    <source>
        <dbReference type="SAM" id="MobiDB-lite"/>
    </source>
</evidence>